<comment type="caution">
    <text evidence="2">The sequence shown here is derived from an EMBL/GenBank/DDBJ whole genome shotgun (WGS) entry which is preliminary data.</text>
</comment>
<dbReference type="EMBL" id="BSTK01000005">
    <property type="protein sequence ID" value="GLY86298.1"/>
    <property type="molecule type" value="Genomic_DNA"/>
</dbReference>
<dbReference type="SUPFAM" id="SSF109854">
    <property type="entry name" value="DinB/YfiT-like putative metalloenzymes"/>
    <property type="match status" value="1"/>
</dbReference>
<dbReference type="AlphaFoldDB" id="A0A9W6S316"/>
<reference evidence="2" key="1">
    <citation type="submission" date="2023-03" db="EMBL/GenBank/DDBJ databases">
        <title>Actinoallomurus iriomotensis NBRC 103684.</title>
        <authorList>
            <person name="Ichikawa N."/>
            <person name="Sato H."/>
            <person name="Tonouchi N."/>
        </authorList>
    </citation>
    <scope>NUCLEOTIDE SEQUENCE</scope>
    <source>
        <strain evidence="2">NBRC 103684</strain>
    </source>
</reference>
<dbReference type="NCBIfam" id="TIGR03083">
    <property type="entry name" value="maleylpyruvate isomerase family mycothiol-dependent enzyme"/>
    <property type="match status" value="1"/>
</dbReference>
<evidence type="ECO:0000313" key="3">
    <source>
        <dbReference type="Proteomes" id="UP001165074"/>
    </source>
</evidence>
<dbReference type="Gene3D" id="1.20.120.450">
    <property type="entry name" value="dinb family like domain"/>
    <property type="match status" value="1"/>
</dbReference>
<accession>A0A9W6S316</accession>
<sequence length="275" mass="30251">MIFGPVIDVRPLFPRERQAMLELLGGLGAADWAAPTVCPGWDVHDVVGHVLNDYMRRLSGSRDRYGGAVFADDETLPAYLARTNEEFVRSSRQLSPQLLIELLDHLGPRLDAMWAATDLQAAADLNVSWAATDIGSPAWLDIGRDYTEFWVHQQQVRDAVSVAGATEPDLMAPVLDIFARALPRTVRMHDRPEGSTAHLEVLGPAGGRWGTVRQDGRWRMAEPTGEPDARVSMDQDTFWRLATRGITVEEARRRSTVSGDADLTAAITSLLAVVA</sequence>
<dbReference type="InterPro" id="IPR024344">
    <property type="entry name" value="MDMPI_metal-binding"/>
</dbReference>
<dbReference type="Proteomes" id="UP001165074">
    <property type="component" value="Unassembled WGS sequence"/>
</dbReference>
<evidence type="ECO:0000259" key="1">
    <source>
        <dbReference type="Pfam" id="PF11716"/>
    </source>
</evidence>
<dbReference type="InterPro" id="IPR017517">
    <property type="entry name" value="Maleyloyr_isom"/>
</dbReference>
<feature type="domain" description="Mycothiol-dependent maleylpyruvate isomerase metal-binding" evidence="1">
    <location>
        <begin position="15"/>
        <end position="156"/>
    </location>
</feature>
<gene>
    <name evidence="2" type="ORF">Airi02_042270</name>
</gene>
<proteinExistence type="predicted"/>
<organism evidence="2 3">
    <name type="scientific">Actinoallomurus iriomotensis</name>
    <dbReference type="NCBI Taxonomy" id="478107"/>
    <lineage>
        <taxon>Bacteria</taxon>
        <taxon>Bacillati</taxon>
        <taxon>Actinomycetota</taxon>
        <taxon>Actinomycetes</taxon>
        <taxon>Streptosporangiales</taxon>
        <taxon>Thermomonosporaceae</taxon>
        <taxon>Actinoallomurus</taxon>
    </lineage>
</organism>
<protein>
    <recommendedName>
        <fullName evidence="1">Mycothiol-dependent maleylpyruvate isomerase metal-binding domain-containing protein</fullName>
    </recommendedName>
</protein>
<name>A0A9W6S316_9ACTN</name>
<dbReference type="RefSeq" id="WP_285574103.1">
    <property type="nucleotide sequence ID" value="NZ_BSTK01000005.1"/>
</dbReference>
<dbReference type="GO" id="GO:0046872">
    <property type="term" value="F:metal ion binding"/>
    <property type="evidence" value="ECO:0007669"/>
    <property type="project" value="InterPro"/>
</dbReference>
<keyword evidence="3" id="KW-1185">Reference proteome</keyword>
<dbReference type="InterPro" id="IPR034660">
    <property type="entry name" value="DinB/YfiT-like"/>
</dbReference>
<dbReference type="Pfam" id="PF11716">
    <property type="entry name" value="MDMPI_N"/>
    <property type="match status" value="1"/>
</dbReference>
<evidence type="ECO:0000313" key="2">
    <source>
        <dbReference type="EMBL" id="GLY86298.1"/>
    </source>
</evidence>